<accession>A0ABU7JY90</accession>
<protein>
    <submittedName>
        <fullName evidence="4">D-alanyl-D-alanine carboxypeptidase/D-alanyl-D-alanine-endopeptidase</fullName>
        <ecNumber evidence="4">3.4.16.4</ecNumber>
    </submittedName>
</protein>
<keyword evidence="4" id="KW-0121">Carboxypeptidase</keyword>
<dbReference type="RefSeq" id="WP_330154329.1">
    <property type="nucleotide sequence ID" value="NZ_JAUZMZ010000213.1"/>
</dbReference>
<keyword evidence="2 4" id="KW-0378">Hydrolase</keyword>
<comment type="caution">
    <text evidence="4">The sequence shown here is derived from an EMBL/GenBank/DDBJ whole genome shotgun (WGS) entry which is preliminary data.</text>
</comment>
<dbReference type="Gene3D" id="3.40.710.10">
    <property type="entry name" value="DD-peptidase/beta-lactamase superfamily"/>
    <property type="match status" value="1"/>
</dbReference>
<dbReference type="GO" id="GO:0009002">
    <property type="term" value="F:serine-type D-Ala-D-Ala carboxypeptidase activity"/>
    <property type="evidence" value="ECO:0007669"/>
    <property type="project" value="UniProtKB-EC"/>
</dbReference>
<reference evidence="4 5" key="1">
    <citation type="submission" date="2023-08" db="EMBL/GenBank/DDBJ databases">
        <authorList>
            <person name="Girao M."/>
            <person name="Carvalho M.F."/>
        </authorList>
    </citation>
    <scope>NUCLEOTIDE SEQUENCE [LARGE SCALE GENOMIC DNA]</scope>
    <source>
        <strain evidence="4 5">CC-R104</strain>
    </source>
</reference>
<evidence type="ECO:0000256" key="3">
    <source>
        <dbReference type="SAM" id="SignalP"/>
    </source>
</evidence>
<dbReference type="EC" id="3.4.16.4" evidence="4"/>
<dbReference type="Pfam" id="PF02113">
    <property type="entry name" value="Peptidase_S13"/>
    <property type="match status" value="1"/>
</dbReference>
<dbReference type="NCBIfam" id="TIGR00666">
    <property type="entry name" value="PBP4"/>
    <property type="match status" value="1"/>
</dbReference>
<proteinExistence type="inferred from homology"/>
<comment type="similarity">
    <text evidence="1">Belongs to the peptidase S13 family.</text>
</comment>
<dbReference type="InterPro" id="IPR000667">
    <property type="entry name" value="Peptidase_S13"/>
</dbReference>
<dbReference type="Proteomes" id="UP001331936">
    <property type="component" value="Unassembled WGS sequence"/>
</dbReference>
<keyword evidence="4" id="KW-0645">Protease</keyword>
<dbReference type="EMBL" id="JAUZMZ010000213">
    <property type="protein sequence ID" value="MEE2034982.1"/>
    <property type="molecule type" value="Genomic_DNA"/>
</dbReference>
<dbReference type="PANTHER" id="PTHR30023">
    <property type="entry name" value="D-ALANYL-D-ALANINE CARBOXYPEPTIDASE"/>
    <property type="match status" value="1"/>
</dbReference>
<gene>
    <name evidence="4" type="primary">dacB</name>
    <name evidence="4" type="ORF">Q8814_23205</name>
</gene>
<dbReference type="SUPFAM" id="SSF56601">
    <property type="entry name" value="beta-lactamase/transpeptidase-like"/>
    <property type="match status" value="1"/>
</dbReference>
<evidence type="ECO:0000313" key="5">
    <source>
        <dbReference type="Proteomes" id="UP001331936"/>
    </source>
</evidence>
<keyword evidence="5" id="KW-1185">Reference proteome</keyword>
<dbReference type="Gene3D" id="3.50.80.20">
    <property type="entry name" value="D-Ala-D-Ala carboxypeptidase C, peptidase S13"/>
    <property type="match status" value="1"/>
</dbReference>
<feature type="signal peptide" evidence="3">
    <location>
        <begin position="1"/>
        <end position="28"/>
    </location>
</feature>
<evidence type="ECO:0000313" key="4">
    <source>
        <dbReference type="EMBL" id="MEE2034982.1"/>
    </source>
</evidence>
<dbReference type="PANTHER" id="PTHR30023:SF0">
    <property type="entry name" value="PENICILLIN-SENSITIVE CARBOXYPEPTIDASE A"/>
    <property type="match status" value="1"/>
</dbReference>
<name>A0ABU7JY90_9NOCA</name>
<evidence type="ECO:0000256" key="2">
    <source>
        <dbReference type="ARBA" id="ARBA00022801"/>
    </source>
</evidence>
<sequence length="538" mass="55482">MPPSTPFGAVARIGIALTATVLAVTACASVDTTSAVEDSPETTTGASGDIPDAAAQIMAAPEYRTARWLFHIVDPENGAVLLSQRPDEMVFTGSTAKEFTLGTVYDTIGPDTTLTTPVYATQAPVNGAVSGDLVLVASGDLALGGRGATDGRVDETFTADTIDHVYGDLALNATTVPDDPLAGLDALARQVTDAGITRVDGDVVIDTRIWDTYQGQEGPVPSVFVNDNILDITVTADGDTVTAETRPRTQAYAVESTVTVGDEASLTVDVDPANPRRLTVSGTITADSSQLTIYRVPDAAEWARTLFTEALDRAGVTVAAPAVGPNNEAGLPAPDSYPDNSRVASLESPPLKTFGSMILQTSYNTGANAMLCLLAARAGSTNCEDGLSSIRSVIDKSDVDGADVILVDGQGADPASTTPRQMTGWMMWARQQPWGDDLIAGQPVLGESGTLASVGADSPAVGKVAAKTGTSAALDPVTGRLLYNVQSLAGYLFRDDGTPLVFALSMSGGTFEDFSAGLTQAGDDVGMVAAAFAEKFAS</sequence>
<dbReference type="InterPro" id="IPR012338">
    <property type="entry name" value="Beta-lactam/transpept-like"/>
</dbReference>
<organism evidence="4 5">
    <name type="scientific">Rhodococcus chondri</name>
    <dbReference type="NCBI Taxonomy" id="3065941"/>
    <lineage>
        <taxon>Bacteria</taxon>
        <taxon>Bacillati</taxon>
        <taxon>Actinomycetota</taxon>
        <taxon>Actinomycetes</taxon>
        <taxon>Mycobacteriales</taxon>
        <taxon>Nocardiaceae</taxon>
        <taxon>Rhodococcus</taxon>
    </lineage>
</organism>
<feature type="chain" id="PRO_5045884164" evidence="3">
    <location>
        <begin position="29"/>
        <end position="538"/>
    </location>
</feature>
<keyword evidence="3" id="KW-0732">Signal</keyword>
<evidence type="ECO:0000256" key="1">
    <source>
        <dbReference type="ARBA" id="ARBA00006096"/>
    </source>
</evidence>